<dbReference type="Proteomes" id="UP000716291">
    <property type="component" value="Unassembled WGS sequence"/>
</dbReference>
<gene>
    <name evidence="2" type="ORF">G6F64_003307</name>
</gene>
<dbReference type="EMBL" id="JAANQT010000319">
    <property type="protein sequence ID" value="KAG1312080.1"/>
    <property type="molecule type" value="Genomic_DNA"/>
</dbReference>
<dbReference type="PANTHER" id="PTHR47941">
    <property type="entry name" value="PENTATRICOPEPTIDE REPEAT-CONTAINING PROTEIN 3, MITOCHONDRIAL"/>
    <property type="match status" value="1"/>
</dbReference>
<sequence length="377" mass="43566">MLRRITCLKKPCVHQSTARFSSRASNWFTRFLTPKEEKQLYLGITSSFREKLIEQGNKSTQHYSNIIEHAIFARPTTTTTSLLEQFTKAIDAAGKDVTKLQQIEKEMYLEHIKTATLYNRLMRSYIASDALSLAESLVEKLDSRGIFATTRTFTYLIQAYLKQGDLDKAKVAVGQMKDLNLLRLRHGFDCSVMLKFYEVCGDSHAIEFLWRDVMLHANTIRPGLGLYTQYLEHLLAHQHPLKALVKEYLGRQDKSSFNQHQYTIWMNAVKRLLSTDDLQEAEHLLLHLIKSAPSKSVVSDQNVKKCMQSILSHYLKHGQDLKSLALYYRARKMGAPDQMFEPHILQQIEGILEKVEQDTCNEDHRAMLEEFARPLKL</sequence>
<name>A0A9P6XEZ7_RHIOR</name>
<dbReference type="Gene3D" id="1.25.40.10">
    <property type="entry name" value="Tetratricopeptide repeat domain"/>
    <property type="match status" value="1"/>
</dbReference>
<evidence type="ECO:0000256" key="1">
    <source>
        <dbReference type="ARBA" id="ARBA00022737"/>
    </source>
</evidence>
<dbReference type="InterPro" id="IPR002885">
    <property type="entry name" value="PPR_rpt"/>
</dbReference>
<organism evidence="2 3">
    <name type="scientific">Rhizopus oryzae</name>
    <name type="common">Mucormycosis agent</name>
    <name type="synonym">Rhizopus arrhizus var. delemar</name>
    <dbReference type="NCBI Taxonomy" id="64495"/>
    <lineage>
        <taxon>Eukaryota</taxon>
        <taxon>Fungi</taxon>
        <taxon>Fungi incertae sedis</taxon>
        <taxon>Mucoromycota</taxon>
        <taxon>Mucoromycotina</taxon>
        <taxon>Mucoromycetes</taxon>
        <taxon>Mucorales</taxon>
        <taxon>Mucorineae</taxon>
        <taxon>Rhizopodaceae</taxon>
        <taxon>Rhizopus</taxon>
    </lineage>
</organism>
<protein>
    <submittedName>
        <fullName evidence="2">Uncharacterized protein</fullName>
    </submittedName>
</protein>
<keyword evidence="3" id="KW-1185">Reference proteome</keyword>
<dbReference type="Pfam" id="PF01535">
    <property type="entry name" value="PPR"/>
    <property type="match status" value="1"/>
</dbReference>
<proteinExistence type="predicted"/>
<evidence type="ECO:0000313" key="2">
    <source>
        <dbReference type="EMBL" id="KAG1312080.1"/>
    </source>
</evidence>
<keyword evidence="1" id="KW-0677">Repeat</keyword>
<comment type="caution">
    <text evidence="2">The sequence shown here is derived from an EMBL/GenBank/DDBJ whole genome shotgun (WGS) entry which is preliminary data.</text>
</comment>
<evidence type="ECO:0000313" key="3">
    <source>
        <dbReference type="Proteomes" id="UP000716291"/>
    </source>
</evidence>
<dbReference type="NCBIfam" id="TIGR00756">
    <property type="entry name" value="PPR"/>
    <property type="match status" value="1"/>
</dbReference>
<accession>A0A9P6XEZ7</accession>
<dbReference type="AlphaFoldDB" id="A0A9P6XEZ7"/>
<reference evidence="2" key="1">
    <citation type="journal article" date="2020" name="Microb. Genom.">
        <title>Genetic diversity of clinical and environmental Mucorales isolates obtained from an investigation of mucormycosis cases among solid organ transplant recipients.</title>
        <authorList>
            <person name="Nguyen M.H."/>
            <person name="Kaul D."/>
            <person name="Muto C."/>
            <person name="Cheng S.J."/>
            <person name="Richter R.A."/>
            <person name="Bruno V.M."/>
            <person name="Liu G."/>
            <person name="Beyhan S."/>
            <person name="Sundermann A.J."/>
            <person name="Mounaud S."/>
            <person name="Pasculle A.W."/>
            <person name="Nierman W.C."/>
            <person name="Driscoll E."/>
            <person name="Cumbie R."/>
            <person name="Clancy C.J."/>
            <person name="Dupont C.L."/>
        </authorList>
    </citation>
    <scope>NUCLEOTIDE SEQUENCE</scope>
    <source>
        <strain evidence="2">GL11</strain>
    </source>
</reference>
<dbReference type="InterPro" id="IPR011990">
    <property type="entry name" value="TPR-like_helical_dom_sf"/>
</dbReference>